<comment type="caution">
    <text evidence="2">The sequence shown here is derived from an EMBL/GenBank/DDBJ whole genome shotgun (WGS) entry which is preliminary data.</text>
</comment>
<accession>A0A8X8CNB8</accession>
<evidence type="ECO:0000256" key="1">
    <source>
        <dbReference type="SAM" id="MobiDB-lite"/>
    </source>
</evidence>
<sequence length="258" mass="28990">MLYSDNLKDHNLNDELRGLVWSFQLCIPNWFRSHGRRQQSGLWMDLGRYRRNRPISKGRSSSPAKSPNPPPLRRRAAQEALPQAPAPAEVAHPIPNQEVAALRRELHGLINPKGGTVVSKGRVKRVPLLLLSSSHHISCMDKEEGNRCGASASRRKFLKSNLNLDKKEVAVVSEIKNLEKLMKDQRFTNSRSHQRANESNLRFQFLGGGTVSCCGVLTRPHDTAIAEEDSYLEGLDALQLGFSHLEEEQFKNASLILD</sequence>
<keyword evidence="3" id="KW-1185">Reference proteome</keyword>
<protein>
    <submittedName>
        <fullName evidence="2">Uncharacterized protein</fullName>
    </submittedName>
</protein>
<organism evidence="2 3">
    <name type="scientific">Populus tomentosa</name>
    <name type="common">Chinese white poplar</name>
    <dbReference type="NCBI Taxonomy" id="118781"/>
    <lineage>
        <taxon>Eukaryota</taxon>
        <taxon>Viridiplantae</taxon>
        <taxon>Streptophyta</taxon>
        <taxon>Embryophyta</taxon>
        <taxon>Tracheophyta</taxon>
        <taxon>Spermatophyta</taxon>
        <taxon>Magnoliopsida</taxon>
        <taxon>eudicotyledons</taxon>
        <taxon>Gunneridae</taxon>
        <taxon>Pentapetalae</taxon>
        <taxon>rosids</taxon>
        <taxon>fabids</taxon>
        <taxon>Malpighiales</taxon>
        <taxon>Salicaceae</taxon>
        <taxon>Saliceae</taxon>
        <taxon>Populus</taxon>
    </lineage>
</organism>
<proteinExistence type="predicted"/>
<name>A0A8X8CNB8_POPTO</name>
<dbReference type="AlphaFoldDB" id="A0A8X8CNB8"/>
<dbReference type="EMBL" id="JAAWWB010000012">
    <property type="protein sequence ID" value="KAG6769431.1"/>
    <property type="molecule type" value="Genomic_DNA"/>
</dbReference>
<dbReference type="Proteomes" id="UP000886885">
    <property type="component" value="Chromosome 6D"/>
</dbReference>
<feature type="compositionally biased region" description="Low complexity" evidence="1">
    <location>
        <begin position="78"/>
        <end position="89"/>
    </location>
</feature>
<evidence type="ECO:0000313" key="2">
    <source>
        <dbReference type="EMBL" id="KAG6769431.1"/>
    </source>
</evidence>
<gene>
    <name evidence="2" type="ORF">POTOM_025067</name>
</gene>
<reference evidence="2" key="1">
    <citation type="journal article" date="2020" name="bioRxiv">
        <title>Hybrid origin of Populus tomentosa Carr. identified through genome sequencing and phylogenomic analysis.</title>
        <authorList>
            <person name="An X."/>
            <person name="Gao K."/>
            <person name="Chen Z."/>
            <person name="Li J."/>
            <person name="Yang X."/>
            <person name="Yang X."/>
            <person name="Zhou J."/>
            <person name="Guo T."/>
            <person name="Zhao T."/>
            <person name="Huang S."/>
            <person name="Miao D."/>
            <person name="Khan W.U."/>
            <person name="Rao P."/>
            <person name="Ye M."/>
            <person name="Lei B."/>
            <person name="Liao W."/>
            <person name="Wang J."/>
            <person name="Ji L."/>
            <person name="Li Y."/>
            <person name="Guo B."/>
            <person name="Mustafa N.S."/>
            <person name="Li S."/>
            <person name="Yun Q."/>
            <person name="Keller S.R."/>
            <person name="Mao J."/>
            <person name="Zhang R."/>
            <person name="Strauss S.H."/>
        </authorList>
    </citation>
    <scope>NUCLEOTIDE SEQUENCE</scope>
    <source>
        <strain evidence="2">GM15</strain>
        <tissue evidence="2">Leaf</tissue>
    </source>
</reference>
<feature type="region of interest" description="Disordered" evidence="1">
    <location>
        <begin position="53"/>
        <end position="92"/>
    </location>
</feature>
<evidence type="ECO:0000313" key="3">
    <source>
        <dbReference type="Proteomes" id="UP000886885"/>
    </source>
</evidence>